<proteinExistence type="predicted"/>
<dbReference type="PROSITE" id="PS50995">
    <property type="entry name" value="HTH_MARR_2"/>
    <property type="match status" value="1"/>
</dbReference>
<dbReference type="SMART" id="SM00347">
    <property type="entry name" value="HTH_MARR"/>
    <property type="match status" value="1"/>
</dbReference>
<dbReference type="InterPro" id="IPR036388">
    <property type="entry name" value="WH-like_DNA-bd_sf"/>
</dbReference>
<evidence type="ECO:0000256" key="1">
    <source>
        <dbReference type="ARBA" id="ARBA00023015"/>
    </source>
</evidence>
<keyword evidence="6" id="KW-1185">Reference proteome</keyword>
<dbReference type="Proteomes" id="UP001596270">
    <property type="component" value="Unassembled WGS sequence"/>
</dbReference>
<dbReference type="InterPro" id="IPR036390">
    <property type="entry name" value="WH_DNA-bd_sf"/>
</dbReference>
<sequence>MKTDTHNILHHWREAVPNDRMAHLIRDTERAFRRALQIRLAEHGVPFGHWSFLRILWEADGLTQKELSSRAGVMEPTTFSAMKAMESLGYIVRKQLPTNKKNVYVHLTDSGRALKKVLVPLAEDTNRISTRNVSPADLATARKVLLSMIDNLAADELSQVELPRKKPAAQAR</sequence>
<protein>
    <submittedName>
        <fullName evidence="5">MarR family winged helix-turn-helix transcriptional regulator</fullName>
    </submittedName>
</protein>
<dbReference type="RefSeq" id="WP_371439829.1">
    <property type="nucleotide sequence ID" value="NZ_JBHSRS010000084.1"/>
</dbReference>
<dbReference type="PANTHER" id="PTHR42756:SF1">
    <property type="entry name" value="TRANSCRIPTIONAL REPRESSOR OF EMRAB OPERON"/>
    <property type="match status" value="1"/>
</dbReference>
<keyword evidence="2" id="KW-0238">DNA-binding</keyword>
<feature type="domain" description="HTH marR-type" evidence="4">
    <location>
        <begin position="18"/>
        <end position="150"/>
    </location>
</feature>
<evidence type="ECO:0000313" key="5">
    <source>
        <dbReference type="EMBL" id="MFC6284065.1"/>
    </source>
</evidence>
<dbReference type="Pfam" id="PF01047">
    <property type="entry name" value="MarR"/>
    <property type="match status" value="1"/>
</dbReference>
<reference evidence="6" key="1">
    <citation type="journal article" date="2019" name="Int. J. Syst. Evol. Microbiol.">
        <title>The Global Catalogue of Microorganisms (GCM) 10K type strain sequencing project: providing services to taxonomists for standard genome sequencing and annotation.</title>
        <authorList>
            <consortium name="The Broad Institute Genomics Platform"/>
            <consortium name="The Broad Institute Genome Sequencing Center for Infectious Disease"/>
            <person name="Wu L."/>
            <person name="Ma J."/>
        </authorList>
    </citation>
    <scope>NUCLEOTIDE SEQUENCE [LARGE SCALE GENOMIC DNA]</scope>
    <source>
        <strain evidence="6">CCUG 39402</strain>
    </source>
</reference>
<evidence type="ECO:0000256" key="2">
    <source>
        <dbReference type="ARBA" id="ARBA00023125"/>
    </source>
</evidence>
<keyword evidence="3" id="KW-0804">Transcription</keyword>
<organism evidence="5 6">
    <name type="scientific">Polaromonas aquatica</name>
    <dbReference type="NCBI Taxonomy" id="332657"/>
    <lineage>
        <taxon>Bacteria</taxon>
        <taxon>Pseudomonadati</taxon>
        <taxon>Pseudomonadota</taxon>
        <taxon>Betaproteobacteria</taxon>
        <taxon>Burkholderiales</taxon>
        <taxon>Comamonadaceae</taxon>
        <taxon>Polaromonas</taxon>
    </lineage>
</organism>
<evidence type="ECO:0000313" key="6">
    <source>
        <dbReference type="Proteomes" id="UP001596270"/>
    </source>
</evidence>
<name>A0ABW1U3E6_9BURK</name>
<evidence type="ECO:0000256" key="3">
    <source>
        <dbReference type="ARBA" id="ARBA00023163"/>
    </source>
</evidence>
<gene>
    <name evidence="5" type="ORF">ACFQND_22800</name>
</gene>
<dbReference type="Gene3D" id="1.10.10.10">
    <property type="entry name" value="Winged helix-like DNA-binding domain superfamily/Winged helix DNA-binding domain"/>
    <property type="match status" value="1"/>
</dbReference>
<accession>A0ABW1U3E6</accession>
<dbReference type="InterPro" id="IPR000835">
    <property type="entry name" value="HTH_MarR-typ"/>
</dbReference>
<evidence type="ECO:0000259" key="4">
    <source>
        <dbReference type="PROSITE" id="PS50995"/>
    </source>
</evidence>
<comment type="caution">
    <text evidence="5">The sequence shown here is derived from an EMBL/GenBank/DDBJ whole genome shotgun (WGS) entry which is preliminary data.</text>
</comment>
<dbReference type="EMBL" id="JBHSRS010000084">
    <property type="protein sequence ID" value="MFC6284065.1"/>
    <property type="molecule type" value="Genomic_DNA"/>
</dbReference>
<keyword evidence="1" id="KW-0805">Transcription regulation</keyword>
<dbReference type="SUPFAM" id="SSF46785">
    <property type="entry name" value="Winged helix' DNA-binding domain"/>
    <property type="match status" value="1"/>
</dbReference>
<dbReference type="PANTHER" id="PTHR42756">
    <property type="entry name" value="TRANSCRIPTIONAL REGULATOR, MARR"/>
    <property type="match status" value="1"/>
</dbReference>